<accession>A0ABR4I195</accession>
<keyword evidence="3 8" id="KW-0813">Transport</keyword>
<evidence type="ECO:0000256" key="3">
    <source>
        <dbReference type="ARBA" id="ARBA00022448"/>
    </source>
</evidence>
<comment type="similarity">
    <text evidence="2 8">Belongs to the small GTPase superfamily. Ran family.</text>
</comment>
<protein>
    <recommendedName>
        <fullName evidence="8">GTP-binding nuclear protein</fullName>
    </recommendedName>
</protein>
<organism evidence="9 10">
    <name type="scientific">Aspergillus granulosus</name>
    <dbReference type="NCBI Taxonomy" id="176169"/>
    <lineage>
        <taxon>Eukaryota</taxon>
        <taxon>Fungi</taxon>
        <taxon>Dikarya</taxon>
        <taxon>Ascomycota</taxon>
        <taxon>Pezizomycotina</taxon>
        <taxon>Eurotiomycetes</taxon>
        <taxon>Eurotiomycetidae</taxon>
        <taxon>Eurotiales</taxon>
        <taxon>Aspergillaceae</taxon>
        <taxon>Aspergillus</taxon>
        <taxon>Aspergillus subgen. Nidulantes</taxon>
    </lineage>
</organism>
<dbReference type="PANTHER" id="PTHR24071:SF0">
    <property type="entry name" value="GTP-BINDING NUCLEAR PROTEIN RAN"/>
    <property type="match status" value="1"/>
</dbReference>
<comment type="caution">
    <text evidence="9">The sequence shown here is derived from an EMBL/GenBank/DDBJ whole genome shotgun (WGS) entry which is preliminary data.</text>
</comment>
<sequence length="196" mass="23205">MSCSPRRLKIVMFGDDRVGKSAFMHRYARREFRAKYEPSTRPELYTIEIQFDKALVIFDIWDVTPGIPSDDLVRESEGAILMFDLQRPSTYESIPRYYTNMLPIFNCNDRLPIPVVMFGNKVDYIQRKVKPQTITYHREKGLQYYDFSVRCLYNFEKPLQFLARILGDPYLEYVALPDVGEKLEMEKYGKYYALSL</sequence>
<name>A0ABR4I195_9EURO</name>
<dbReference type="SMART" id="SM00173">
    <property type="entry name" value="RAS"/>
    <property type="match status" value="1"/>
</dbReference>
<evidence type="ECO:0000256" key="7">
    <source>
        <dbReference type="ARBA" id="ARBA00023242"/>
    </source>
</evidence>
<dbReference type="Pfam" id="PF00071">
    <property type="entry name" value="Ras"/>
    <property type="match status" value="1"/>
</dbReference>
<evidence type="ECO:0000256" key="8">
    <source>
        <dbReference type="RuleBase" id="RU363057"/>
    </source>
</evidence>
<dbReference type="InterPro" id="IPR027417">
    <property type="entry name" value="P-loop_NTPase"/>
</dbReference>
<dbReference type="InterPro" id="IPR002041">
    <property type="entry name" value="Ran_GTPase"/>
</dbReference>
<gene>
    <name evidence="9" type="ORF">BJX63DRAFT_427763</name>
</gene>
<dbReference type="PANTHER" id="PTHR24071">
    <property type="entry name" value="RAN GTPASE"/>
    <property type="match status" value="1"/>
</dbReference>
<dbReference type="SUPFAM" id="SSF52540">
    <property type="entry name" value="P-loop containing nucleoside triphosphate hydrolases"/>
    <property type="match status" value="1"/>
</dbReference>
<evidence type="ECO:0000313" key="9">
    <source>
        <dbReference type="EMBL" id="KAL2821084.1"/>
    </source>
</evidence>
<reference evidence="9 10" key="1">
    <citation type="submission" date="2024-07" db="EMBL/GenBank/DDBJ databases">
        <title>Section-level genome sequencing and comparative genomics of Aspergillus sections Usti and Cavernicolus.</title>
        <authorList>
            <consortium name="Lawrence Berkeley National Laboratory"/>
            <person name="Nybo J.L."/>
            <person name="Vesth T.C."/>
            <person name="Theobald S."/>
            <person name="Frisvad J.C."/>
            <person name="Larsen T.O."/>
            <person name="Kjaerboelling I."/>
            <person name="Rothschild-Mancinelli K."/>
            <person name="Lyhne E.K."/>
            <person name="Kogle M.E."/>
            <person name="Barry K."/>
            <person name="Clum A."/>
            <person name="Na H."/>
            <person name="Ledsgaard L."/>
            <person name="Lin J."/>
            <person name="Lipzen A."/>
            <person name="Kuo A."/>
            <person name="Riley R."/>
            <person name="Mondo S."/>
            <person name="Labutti K."/>
            <person name="Haridas S."/>
            <person name="Pangalinan J."/>
            <person name="Salamov A.A."/>
            <person name="Simmons B.A."/>
            <person name="Magnuson J.K."/>
            <person name="Chen J."/>
            <person name="Drula E."/>
            <person name="Henrissat B."/>
            <person name="Wiebenga A."/>
            <person name="Lubbers R.J."/>
            <person name="Gomes A.C."/>
            <person name="Makela M.R."/>
            <person name="Stajich J."/>
            <person name="Grigoriev I.V."/>
            <person name="Mortensen U.H."/>
            <person name="De Vries R.P."/>
            <person name="Baker S.E."/>
            <person name="Andersen M.R."/>
        </authorList>
    </citation>
    <scope>NUCLEOTIDE SEQUENCE [LARGE SCALE GENOMIC DNA]</scope>
    <source>
        <strain evidence="9 10">CBS 588.65</strain>
    </source>
</reference>
<evidence type="ECO:0000256" key="2">
    <source>
        <dbReference type="ARBA" id="ARBA00008028"/>
    </source>
</evidence>
<dbReference type="EMBL" id="JBFXLT010000005">
    <property type="protein sequence ID" value="KAL2821084.1"/>
    <property type="molecule type" value="Genomic_DNA"/>
</dbReference>
<dbReference type="PROSITE" id="PS51418">
    <property type="entry name" value="RAN"/>
    <property type="match status" value="1"/>
</dbReference>
<dbReference type="InterPro" id="IPR001806">
    <property type="entry name" value="Small_GTPase"/>
</dbReference>
<comment type="subcellular location">
    <subcellularLocation>
        <location evidence="1 8">Nucleus</location>
    </subcellularLocation>
</comment>
<keyword evidence="5 8" id="KW-0653">Protein transport</keyword>
<evidence type="ECO:0000256" key="6">
    <source>
        <dbReference type="ARBA" id="ARBA00023134"/>
    </source>
</evidence>
<dbReference type="SMART" id="SM00175">
    <property type="entry name" value="RAB"/>
    <property type="match status" value="1"/>
</dbReference>
<dbReference type="PRINTS" id="PR00627">
    <property type="entry name" value="GTPRANTC4"/>
</dbReference>
<dbReference type="GO" id="GO:0016787">
    <property type="term" value="F:hydrolase activity"/>
    <property type="evidence" value="ECO:0007669"/>
    <property type="project" value="UniProtKB-KW"/>
</dbReference>
<keyword evidence="10" id="KW-1185">Reference proteome</keyword>
<dbReference type="Gene3D" id="3.40.50.300">
    <property type="entry name" value="P-loop containing nucleotide triphosphate hydrolases"/>
    <property type="match status" value="1"/>
</dbReference>
<dbReference type="Proteomes" id="UP001610334">
    <property type="component" value="Unassembled WGS sequence"/>
</dbReference>
<evidence type="ECO:0000313" key="10">
    <source>
        <dbReference type="Proteomes" id="UP001610334"/>
    </source>
</evidence>
<dbReference type="SMART" id="SM00176">
    <property type="entry name" value="RAN"/>
    <property type="match status" value="1"/>
</dbReference>
<dbReference type="NCBIfam" id="TIGR00231">
    <property type="entry name" value="small_GTP"/>
    <property type="match status" value="1"/>
</dbReference>
<keyword evidence="6 8" id="KW-0342">GTP-binding</keyword>
<keyword evidence="9" id="KW-0378">Hydrolase</keyword>
<keyword evidence="4 8" id="KW-0547">Nucleotide-binding</keyword>
<evidence type="ECO:0000256" key="5">
    <source>
        <dbReference type="ARBA" id="ARBA00022927"/>
    </source>
</evidence>
<comment type="function">
    <text evidence="8">GTP-binding protein involved in nucleocytoplasmic transport. Required for the import of protein into the nucleus and also for RNA export. Involved in chromatin condensation and control of cell cycle.</text>
</comment>
<evidence type="ECO:0000256" key="1">
    <source>
        <dbReference type="ARBA" id="ARBA00004123"/>
    </source>
</evidence>
<proteinExistence type="inferred from homology"/>
<keyword evidence="7 8" id="KW-0539">Nucleus</keyword>
<evidence type="ECO:0000256" key="4">
    <source>
        <dbReference type="ARBA" id="ARBA00022741"/>
    </source>
</evidence>
<dbReference type="InterPro" id="IPR005225">
    <property type="entry name" value="Small_GTP-bd"/>
</dbReference>